<feature type="transmembrane region" description="Helical" evidence="1">
    <location>
        <begin position="57"/>
        <end position="75"/>
    </location>
</feature>
<evidence type="ECO:0000313" key="2">
    <source>
        <dbReference type="EMBL" id="KPL73334.1"/>
    </source>
</evidence>
<dbReference type="Proteomes" id="UP000050430">
    <property type="component" value="Unassembled WGS sequence"/>
</dbReference>
<keyword evidence="1" id="KW-0472">Membrane</keyword>
<dbReference type="RefSeq" id="WP_062421749.1">
    <property type="nucleotide sequence ID" value="NZ_BBYA01000009.1"/>
</dbReference>
<feature type="transmembrane region" description="Helical" evidence="1">
    <location>
        <begin position="34"/>
        <end position="50"/>
    </location>
</feature>
<gene>
    <name evidence="2" type="ORF">ADM99_03720</name>
</gene>
<sequence length="172" mass="19038">MDRMNLPLRQTMYFICFGVSAVCLIMLFILTSQWVLAVMAAFVSAVWFWAKRHPETWLPHLCLLASISLAVTGLLLGSASFLAVISAAASLAAWDLLLFNSALGENTSGEHTRRFIKHHLQALGLSIGFGTAAALLGHFLQVKIPFIGLVILIILLYLGLDRIWIFIKDRRG</sequence>
<name>A0A0P6WSW9_9CHLR</name>
<feature type="transmembrane region" description="Helical" evidence="1">
    <location>
        <begin position="146"/>
        <end position="167"/>
    </location>
</feature>
<accession>A0A0P6WSW9</accession>
<dbReference type="EMBL" id="LGCK01000006">
    <property type="protein sequence ID" value="KPL73334.1"/>
    <property type="molecule type" value="Genomic_DNA"/>
</dbReference>
<organism evidence="2 3">
    <name type="scientific">Leptolinea tardivitalis</name>
    <dbReference type="NCBI Taxonomy" id="229920"/>
    <lineage>
        <taxon>Bacteria</taxon>
        <taxon>Bacillati</taxon>
        <taxon>Chloroflexota</taxon>
        <taxon>Anaerolineae</taxon>
        <taxon>Anaerolineales</taxon>
        <taxon>Anaerolineaceae</taxon>
        <taxon>Leptolinea</taxon>
    </lineage>
</organism>
<proteinExistence type="predicted"/>
<keyword evidence="3" id="KW-1185">Reference proteome</keyword>
<dbReference type="STRING" id="229920.ADM99_03720"/>
<protein>
    <submittedName>
        <fullName evidence="2">Uncharacterized protein</fullName>
    </submittedName>
</protein>
<feature type="transmembrane region" description="Helical" evidence="1">
    <location>
        <begin position="12"/>
        <end position="28"/>
    </location>
</feature>
<evidence type="ECO:0000313" key="3">
    <source>
        <dbReference type="Proteomes" id="UP000050430"/>
    </source>
</evidence>
<feature type="transmembrane region" description="Helical" evidence="1">
    <location>
        <begin position="120"/>
        <end position="140"/>
    </location>
</feature>
<keyword evidence="1" id="KW-1133">Transmembrane helix</keyword>
<feature type="transmembrane region" description="Helical" evidence="1">
    <location>
        <begin position="81"/>
        <end position="99"/>
    </location>
</feature>
<comment type="caution">
    <text evidence="2">The sequence shown here is derived from an EMBL/GenBank/DDBJ whole genome shotgun (WGS) entry which is preliminary data.</text>
</comment>
<evidence type="ECO:0000256" key="1">
    <source>
        <dbReference type="SAM" id="Phobius"/>
    </source>
</evidence>
<reference evidence="2 3" key="1">
    <citation type="submission" date="2015-07" db="EMBL/GenBank/DDBJ databases">
        <title>Genome sequence of Leptolinea tardivitalis DSM 16556.</title>
        <authorList>
            <person name="Hemp J."/>
            <person name="Ward L.M."/>
            <person name="Pace L.A."/>
            <person name="Fischer W.W."/>
        </authorList>
    </citation>
    <scope>NUCLEOTIDE SEQUENCE [LARGE SCALE GENOMIC DNA]</scope>
    <source>
        <strain evidence="2 3">YMTK-2</strain>
    </source>
</reference>
<keyword evidence="1" id="KW-0812">Transmembrane</keyword>
<dbReference type="AlphaFoldDB" id="A0A0P6WSW9"/>